<protein>
    <recommendedName>
        <fullName evidence="1">Protein kinase domain-containing protein</fullName>
    </recommendedName>
</protein>
<dbReference type="Pfam" id="PF13475">
    <property type="entry name" value="DUF4116"/>
    <property type="match status" value="2"/>
</dbReference>
<dbReference type="GO" id="GO:0044773">
    <property type="term" value="P:mitotic DNA damage checkpoint signaling"/>
    <property type="evidence" value="ECO:0007669"/>
    <property type="project" value="TreeGrafter"/>
</dbReference>
<dbReference type="GeneID" id="68102926"/>
<dbReference type="InterPro" id="IPR011009">
    <property type="entry name" value="Kinase-like_dom_sf"/>
</dbReference>
<dbReference type="RefSeq" id="XP_044543902.1">
    <property type="nucleotide sequence ID" value="XM_044686020.1"/>
</dbReference>
<dbReference type="PANTHER" id="PTHR44167">
    <property type="entry name" value="OVARIAN-SPECIFIC SERINE/THREONINE-PROTEIN KINASE LOK-RELATED"/>
    <property type="match status" value="1"/>
</dbReference>
<dbReference type="InterPro" id="IPR025197">
    <property type="entry name" value="DUF4116"/>
</dbReference>
<dbReference type="Gene3D" id="1.10.510.10">
    <property type="entry name" value="Transferase(Phosphotransferase) domain 1"/>
    <property type="match status" value="1"/>
</dbReference>
<dbReference type="PROSITE" id="PS00108">
    <property type="entry name" value="PROTEIN_KINASE_ST"/>
    <property type="match status" value="1"/>
</dbReference>
<sequence length="735" mass="84892">MIRDGNFVLQQVKHDGFALEYASQELRNDREIVLEAVKQNGFALEYASQELRNDREIVLEAVKQNGFALEYASQELRNDRGFVLEAVKQNGFAFRYASQELINDRGFVLEVVTIEKSKEGISSNIKTCLLFHPSLQKHPEIITYIIQEGPKSFSFTSTIDEMIEHYSNNYISEQNAFEFYLYLDIKPSSTFFTLSSNYPKETVIEFALMKLFHKFIDTHQIDLNAFVHHGTSFNSIDYYLLSDSIQLFVNHWFQILKSTHYKQLKTIVNNIVQQFPIEILPKSCINVIVKFLNDWKKVKGFPRLTSIQELTSQNLSIVGTGADLDKIRKCCQIAKSQTQFKTIHFISLLGMGAQGVVLRCLNTSHGMVACKFSFEPTLDRQRAEEQFKVLKDPRVKGHVIDCIECGTIEWNGLHYPYIIMEMGKGTLEERIQSIHAKKMLNYNRETHCAFLQKQDLIWIVKCFIDILEAVNVLHGMNISHRDLKTGNIVLIQDAQNVQDGKAKLIDLDNSRNIQYRDSVTINVGTLQYMAPEIHSTNNIDRISDNWTISKYCDVFSLGCVLLRMLTNCSLQLDPGYLKATEEDLLGNKNPDHVTFFSDYGTYFHAAIATPYGESKLHHALYKELNRHIDPSWNVNDILGRCLMTMIQKDIETRRDCVKYIPILQAVKQSLEKEGENNPPDFSSFDLSILKEYQPSIIERLMRENRILKDLLKRNNINFEQEINPKQIFQFNNNSK</sequence>
<accession>A0AA88GH13</accession>
<dbReference type="InterPro" id="IPR008271">
    <property type="entry name" value="Ser/Thr_kinase_AS"/>
</dbReference>
<dbReference type="AlphaFoldDB" id="A0AA88GH13"/>
<reference evidence="2 3" key="1">
    <citation type="journal article" date="2018" name="BMC Genomics">
        <title>The genome of Naegleria lovaniensis, the basis for a comparative approach to unravel pathogenicity factors of the human pathogenic amoeba N. fowleri.</title>
        <authorList>
            <person name="Liechti N."/>
            <person name="Schurch N."/>
            <person name="Bruggmann R."/>
            <person name="Wittwer M."/>
        </authorList>
    </citation>
    <scope>NUCLEOTIDE SEQUENCE [LARGE SCALE GENOMIC DNA]</scope>
    <source>
        <strain evidence="2 3">ATCC 30569</strain>
    </source>
</reference>
<dbReference type="Pfam" id="PF00069">
    <property type="entry name" value="Pkinase"/>
    <property type="match status" value="1"/>
</dbReference>
<comment type="caution">
    <text evidence="2">The sequence shown here is derived from an EMBL/GenBank/DDBJ whole genome shotgun (WGS) entry which is preliminary data.</text>
</comment>
<dbReference type="GO" id="GO:0005524">
    <property type="term" value="F:ATP binding"/>
    <property type="evidence" value="ECO:0007669"/>
    <property type="project" value="InterPro"/>
</dbReference>
<dbReference type="GO" id="GO:0005737">
    <property type="term" value="C:cytoplasm"/>
    <property type="evidence" value="ECO:0007669"/>
    <property type="project" value="TreeGrafter"/>
</dbReference>
<dbReference type="GO" id="GO:0004674">
    <property type="term" value="F:protein serine/threonine kinase activity"/>
    <property type="evidence" value="ECO:0007669"/>
    <property type="project" value="TreeGrafter"/>
</dbReference>
<dbReference type="PROSITE" id="PS50011">
    <property type="entry name" value="PROTEIN_KINASE_DOM"/>
    <property type="match status" value="1"/>
</dbReference>
<name>A0AA88GH13_NAELO</name>
<evidence type="ECO:0000313" key="2">
    <source>
        <dbReference type="EMBL" id="KAG2374728.1"/>
    </source>
</evidence>
<evidence type="ECO:0000313" key="3">
    <source>
        <dbReference type="Proteomes" id="UP000816034"/>
    </source>
</evidence>
<keyword evidence="3" id="KW-1185">Reference proteome</keyword>
<dbReference type="InterPro" id="IPR000719">
    <property type="entry name" value="Prot_kinase_dom"/>
</dbReference>
<dbReference type="SMART" id="SM00220">
    <property type="entry name" value="S_TKc"/>
    <property type="match status" value="1"/>
</dbReference>
<dbReference type="SUPFAM" id="SSF56112">
    <property type="entry name" value="Protein kinase-like (PK-like)"/>
    <property type="match status" value="1"/>
</dbReference>
<organism evidence="2 3">
    <name type="scientific">Naegleria lovaniensis</name>
    <name type="common">Amoeba</name>
    <dbReference type="NCBI Taxonomy" id="51637"/>
    <lineage>
        <taxon>Eukaryota</taxon>
        <taxon>Discoba</taxon>
        <taxon>Heterolobosea</taxon>
        <taxon>Tetramitia</taxon>
        <taxon>Eutetramitia</taxon>
        <taxon>Vahlkampfiidae</taxon>
        <taxon>Naegleria</taxon>
    </lineage>
</organism>
<gene>
    <name evidence="2" type="ORF">C9374_010472</name>
</gene>
<dbReference type="PANTHER" id="PTHR44167:SF25">
    <property type="entry name" value="PROTEIN KINASE DOMAIN CONTAINING PROTEIN"/>
    <property type="match status" value="1"/>
</dbReference>
<proteinExistence type="predicted"/>
<feature type="domain" description="Protein kinase" evidence="1">
    <location>
        <begin position="343"/>
        <end position="663"/>
    </location>
</feature>
<evidence type="ECO:0000259" key="1">
    <source>
        <dbReference type="PROSITE" id="PS50011"/>
    </source>
</evidence>
<dbReference type="EMBL" id="PYSW02000043">
    <property type="protein sequence ID" value="KAG2374728.1"/>
    <property type="molecule type" value="Genomic_DNA"/>
</dbReference>
<dbReference type="GO" id="GO:0005634">
    <property type="term" value="C:nucleus"/>
    <property type="evidence" value="ECO:0007669"/>
    <property type="project" value="TreeGrafter"/>
</dbReference>
<dbReference type="Proteomes" id="UP000816034">
    <property type="component" value="Unassembled WGS sequence"/>
</dbReference>